<feature type="domain" description="DUF4216" evidence="2">
    <location>
        <begin position="677"/>
        <end position="751"/>
    </location>
</feature>
<dbReference type="InterPro" id="IPR025452">
    <property type="entry name" value="DUF4218"/>
</dbReference>
<dbReference type="AlphaFoldDB" id="A0AB40AUW9"/>
<dbReference type="InterPro" id="IPR025312">
    <property type="entry name" value="DUF4216"/>
</dbReference>
<organism evidence="4 5">
    <name type="scientific">Dioscorea cayennensis subsp. rotundata</name>
    <name type="common">White Guinea yam</name>
    <name type="synonym">Dioscorea rotundata</name>
    <dbReference type="NCBI Taxonomy" id="55577"/>
    <lineage>
        <taxon>Eukaryota</taxon>
        <taxon>Viridiplantae</taxon>
        <taxon>Streptophyta</taxon>
        <taxon>Embryophyta</taxon>
        <taxon>Tracheophyta</taxon>
        <taxon>Spermatophyta</taxon>
        <taxon>Magnoliopsida</taxon>
        <taxon>Liliopsida</taxon>
        <taxon>Dioscoreales</taxon>
        <taxon>Dioscoreaceae</taxon>
        <taxon>Dioscorea</taxon>
    </lineage>
</organism>
<dbReference type="PANTHER" id="PTHR48258:SF4">
    <property type="entry name" value="DUF4216 DOMAIN-CONTAINING PROTEIN"/>
    <property type="match status" value="1"/>
</dbReference>
<proteinExistence type="predicted"/>
<evidence type="ECO:0000313" key="4">
    <source>
        <dbReference type="Proteomes" id="UP001515500"/>
    </source>
</evidence>
<feature type="compositionally biased region" description="Acidic residues" evidence="1">
    <location>
        <begin position="815"/>
        <end position="856"/>
    </location>
</feature>
<feature type="domain" description="DUF4218" evidence="3">
    <location>
        <begin position="405"/>
        <end position="518"/>
    </location>
</feature>
<feature type="region of interest" description="Disordered" evidence="1">
    <location>
        <begin position="812"/>
        <end position="856"/>
    </location>
</feature>
<dbReference type="Pfam" id="PF13952">
    <property type="entry name" value="DUF4216"/>
    <property type="match status" value="1"/>
</dbReference>
<sequence>MTWHATHERNEGVMQHPSDAEAWKHFDRTYPDFAQETRNIRLGLCADGFAPHGQFGRTYSCWPVVVTPYNLPPGMCMKRPYMFLTLICPGPKNPKKNIDVFLQPLIDELNNLWVCGEMAYDISKSEYFRMKAALLWTINDFPAYGMLSGWSTAGVFGCPICMESSNAFHLQHGRKASYFDCHRKFLPQNHSYRKDKKSFIRGRVEKNGAPPILSGDEILNRVMMFPTAVEDPINTPPGYGADHKWTKRSIFWDLPYWKTNLIRHNLDVMHIEKNVFDNVFFTVMDVKGKSKDNINARKDVGVLCDRKEIAVPSNSTCRSIPKALYTLTKAQKRVICEWIHQLRFPDGYASNLGRCVDMNELKITGMKSHDCHVFMQRLIPIAFRELLPSFIWNPLTELSLLFQCICSVVLDIGKLIDLEEKVAVILCNLEKIFPPAFFDSMEHLVVHLPYEARIGGPVQYRWMYPFERFLQELKKTLKNKAHVEGSICQAYIAQEINIFAEHYFEPHISCRRRRLRRNDEGVSNDIFPPFSIFNYIGRAQGRPKIRWLSENELHVAHTYILRNCPEVQSYYKIFVNYLQGNPADAIDKAIDKHFAKWFESFVANEINQVTDPLLQSLAWGPSKKVTTWPGYFINGYNFHTVTHGMEKATMNSGVCVQGTNADDSSTDFYGLLEDIVQLEYHGSRWNHVVLFECTWFDPINGTKVHPIYKLVDINRKRIYPKYDPFVLAQQAIQVNYIDYPSTKKDKVDWLAVSKTKARRMVEATWPEKDGSAYQMEEIQSLTGVNVMEDILHLFDPQGIQLVVDLSDILQPISEGESEKDELTDDEDNEQSDGDDDDDDDDDVVVVVDDDDDEHDF</sequence>
<name>A0AB40AUW9_DIOCR</name>
<keyword evidence="4" id="KW-1185">Reference proteome</keyword>
<evidence type="ECO:0000256" key="1">
    <source>
        <dbReference type="SAM" id="MobiDB-lite"/>
    </source>
</evidence>
<protein>
    <submittedName>
        <fullName evidence="5">Uncharacterized protein LOC120253954 isoform X1</fullName>
    </submittedName>
</protein>
<reference evidence="5" key="1">
    <citation type="submission" date="2025-08" db="UniProtKB">
        <authorList>
            <consortium name="RefSeq"/>
        </authorList>
    </citation>
    <scope>IDENTIFICATION</scope>
</reference>
<dbReference type="Proteomes" id="UP001515500">
    <property type="component" value="Unplaced"/>
</dbReference>
<dbReference type="PANTHER" id="PTHR48258">
    <property type="entry name" value="DUF4218 DOMAIN-CONTAINING PROTEIN-RELATED"/>
    <property type="match status" value="1"/>
</dbReference>
<gene>
    <name evidence="5" type="primary">LOC120253954</name>
</gene>
<dbReference type="Pfam" id="PF13960">
    <property type="entry name" value="DUF4218"/>
    <property type="match status" value="1"/>
</dbReference>
<dbReference type="InterPro" id="IPR004242">
    <property type="entry name" value="Transposase_21"/>
</dbReference>
<dbReference type="RefSeq" id="XP_039118066.1">
    <property type="nucleotide sequence ID" value="XM_039262132.1"/>
</dbReference>
<accession>A0AB40AUW9</accession>
<dbReference type="GeneID" id="120253954"/>
<dbReference type="Pfam" id="PF02992">
    <property type="entry name" value="Transposase_21"/>
    <property type="match status" value="1"/>
</dbReference>
<evidence type="ECO:0000259" key="3">
    <source>
        <dbReference type="Pfam" id="PF13960"/>
    </source>
</evidence>
<evidence type="ECO:0000313" key="5">
    <source>
        <dbReference type="RefSeq" id="XP_039118066.1"/>
    </source>
</evidence>
<evidence type="ECO:0000259" key="2">
    <source>
        <dbReference type="Pfam" id="PF13952"/>
    </source>
</evidence>